<dbReference type="Proteomes" id="UP001162836">
    <property type="component" value="Unassembled WGS sequence"/>
</dbReference>
<accession>A0ABS8QF82</accession>
<evidence type="ECO:0008006" key="3">
    <source>
        <dbReference type="Google" id="ProtNLM"/>
    </source>
</evidence>
<dbReference type="Gene3D" id="3.40.50.720">
    <property type="entry name" value="NAD(P)-binding Rossmann-like Domain"/>
    <property type="match status" value="1"/>
</dbReference>
<dbReference type="InterPro" id="IPR036291">
    <property type="entry name" value="NAD(P)-bd_dom_sf"/>
</dbReference>
<dbReference type="SUPFAM" id="SSF51735">
    <property type="entry name" value="NAD(P)-binding Rossmann-fold domains"/>
    <property type="match status" value="1"/>
</dbReference>
<keyword evidence="2" id="KW-1185">Reference proteome</keyword>
<dbReference type="RefSeq" id="WP_231314136.1">
    <property type="nucleotide sequence ID" value="NZ_JAJODE010000004.1"/>
</dbReference>
<comment type="caution">
    <text evidence="1">The sequence shown here is derived from an EMBL/GenBank/DDBJ whole genome shotgun (WGS) entry which is preliminary data.</text>
</comment>
<sequence length="278" mass="32553">MDKAIIIGVYHFLGFHIGQVLLNKGIEVKGVHIPEADGTYVDEKRLEVGRNANFKEYTFEGILDGTDNDRTMIFPIYDFFMLQQESIILNEQFTQKFLTYFNKHKCNLKILLLLPIQLLKGIGSKEIHDFINKVKKVSNRLQLIYLPTIYGPWQPSTFMFQQVILASILNTEVFHSEREWMDDALFIDDVAESILDIIESEKSGTYLLESGKDMYWDTCAEYLKIKERYRKSKNEEKLQIDGEIKRIIPTRITPISSSLSKQMEHTKWLYQNLSSDRY</sequence>
<evidence type="ECO:0000313" key="2">
    <source>
        <dbReference type="Proteomes" id="UP001162836"/>
    </source>
</evidence>
<name>A0ABS8QF82_9BACI</name>
<dbReference type="EMBL" id="JAJODE010000004">
    <property type="protein sequence ID" value="MCD4837762.1"/>
    <property type="molecule type" value="Genomic_DNA"/>
</dbReference>
<reference evidence="1 2" key="1">
    <citation type="journal article" date="2023" name="Antonie Van Leeuwenhoek">
        <title>Unveiling the genomic potential of a novel thermostable glycoside hydrolases producing Neobacillus sedimentimangrovi UE25.</title>
        <authorList>
            <person name="Ejaz U."/>
            <person name="Saleem F."/>
            <person name="Rashid R."/>
            <person name="Hasan K.A."/>
            <person name="Syed M.N."/>
            <person name="Sohail M."/>
        </authorList>
    </citation>
    <scope>NUCLEOTIDE SEQUENCE [LARGE SCALE GENOMIC DNA]</scope>
    <source>
        <strain evidence="1 2">UE25</strain>
    </source>
</reference>
<organism evidence="1 2">
    <name type="scientific">Neobacillus sedimentimangrovi</name>
    <dbReference type="NCBI Taxonomy" id="2699460"/>
    <lineage>
        <taxon>Bacteria</taxon>
        <taxon>Bacillati</taxon>
        <taxon>Bacillota</taxon>
        <taxon>Bacilli</taxon>
        <taxon>Bacillales</taxon>
        <taxon>Bacillaceae</taxon>
        <taxon>Neobacillus</taxon>
    </lineage>
</organism>
<protein>
    <recommendedName>
        <fullName evidence="3">NAD(P)-dependent oxidoreductase</fullName>
    </recommendedName>
</protein>
<gene>
    <name evidence="1" type="ORF">LRS37_02480</name>
</gene>
<evidence type="ECO:0000313" key="1">
    <source>
        <dbReference type="EMBL" id="MCD4837762.1"/>
    </source>
</evidence>
<proteinExistence type="predicted"/>